<keyword evidence="2" id="KW-0129">CBS domain</keyword>
<dbReference type="InterPro" id="IPR005170">
    <property type="entry name" value="Transptr-assoc_dom"/>
</dbReference>
<dbReference type="PROSITE" id="PS51371">
    <property type="entry name" value="CBS"/>
    <property type="match status" value="2"/>
</dbReference>
<feature type="domain" description="CBS" evidence="3">
    <location>
        <begin position="133"/>
        <end position="190"/>
    </location>
</feature>
<organism evidence="4">
    <name type="scientific">marine metagenome</name>
    <dbReference type="NCBI Taxonomy" id="408172"/>
    <lineage>
        <taxon>unclassified sequences</taxon>
        <taxon>metagenomes</taxon>
        <taxon>ecological metagenomes</taxon>
    </lineage>
</organism>
<dbReference type="AlphaFoldDB" id="A0A381VI43"/>
<dbReference type="CDD" id="cd04590">
    <property type="entry name" value="CBS_pair_CorC_HlyC_assoc"/>
    <property type="match status" value="1"/>
</dbReference>
<name>A0A381VI43_9ZZZZ</name>
<dbReference type="SMART" id="SM01091">
    <property type="entry name" value="CorC_HlyC"/>
    <property type="match status" value="1"/>
</dbReference>
<dbReference type="InterPro" id="IPR000644">
    <property type="entry name" value="CBS_dom"/>
</dbReference>
<evidence type="ECO:0000313" key="4">
    <source>
        <dbReference type="EMBL" id="SVA39123.1"/>
    </source>
</evidence>
<evidence type="ECO:0000256" key="1">
    <source>
        <dbReference type="ARBA" id="ARBA00022737"/>
    </source>
</evidence>
<keyword evidence="1" id="KW-0677">Repeat</keyword>
<evidence type="ECO:0000259" key="3">
    <source>
        <dbReference type="PROSITE" id="PS51371"/>
    </source>
</evidence>
<feature type="domain" description="CBS" evidence="3">
    <location>
        <begin position="70"/>
        <end position="130"/>
    </location>
</feature>
<dbReference type="PANTHER" id="PTHR22777">
    <property type="entry name" value="HEMOLYSIN-RELATED"/>
    <property type="match status" value="1"/>
</dbReference>
<proteinExistence type="predicted"/>
<sequence length="282" mass="32567">MNDTNIEKKTSWKNWLIKKLISSEASKEEILNFIIKDDENKEIYEFEDNNEKNLMKNILNLNNKSVEDIMVSRAEIVAVEKNQSIDKILLIFGNKAHSRMPVYEKNLDNTLGFFHIKDLIKSISNKDFQIDNIIREVLYVAPKSPILDLLKRMRFSRIHMGLVVDEFGGVDGLVTIEDLVEEIVGEIEDEHDADDDEAFIKIDEKTIVVEAAYKIEELEKYFGINITLDSEQEIDTVGGMLIFIANKVPKNNQSFTFNNELQLKVVKASDRRIITLEIKKIN</sequence>
<dbReference type="SUPFAM" id="SSF54631">
    <property type="entry name" value="CBS-domain pair"/>
    <property type="match status" value="1"/>
</dbReference>
<dbReference type="InterPro" id="IPR044751">
    <property type="entry name" value="Ion_transp-like_CBS"/>
</dbReference>
<dbReference type="PANTHER" id="PTHR22777:SF27">
    <property type="entry name" value="MAGNESIUM AND COBALT EFFLUX PROTEIN CORC"/>
    <property type="match status" value="1"/>
</dbReference>
<dbReference type="FunFam" id="3.10.580.10:FF:000002">
    <property type="entry name" value="Magnesium/cobalt efflux protein CorC"/>
    <property type="match status" value="1"/>
</dbReference>
<dbReference type="GO" id="GO:0050660">
    <property type="term" value="F:flavin adenine dinucleotide binding"/>
    <property type="evidence" value="ECO:0007669"/>
    <property type="project" value="InterPro"/>
</dbReference>
<accession>A0A381VI43</accession>
<dbReference type="InterPro" id="IPR016169">
    <property type="entry name" value="FAD-bd_PCMH_sub2"/>
</dbReference>
<dbReference type="EMBL" id="UINC01008700">
    <property type="protein sequence ID" value="SVA39123.1"/>
    <property type="molecule type" value="Genomic_DNA"/>
</dbReference>
<dbReference type="Pfam" id="PF00571">
    <property type="entry name" value="CBS"/>
    <property type="match status" value="2"/>
</dbReference>
<dbReference type="Pfam" id="PF03471">
    <property type="entry name" value="CorC_HlyC"/>
    <property type="match status" value="1"/>
</dbReference>
<dbReference type="InterPro" id="IPR046342">
    <property type="entry name" value="CBS_dom_sf"/>
</dbReference>
<dbReference type="InterPro" id="IPR036318">
    <property type="entry name" value="FAD-bd_PCMH-like_sf"/>
</dbReference>
<dbReference type="SUPFAM" id="SSF56176">
    <property type="entry name" value="FAD-binding/transporter-associated domain-like"/>
    <property type="match status" value="1"/>
</dbReference>
<dbReference type="Gene3D" id="3.30.465.10">
    <property type="match status" value="1"/>
</dbReference>
<protein>
    <recommendedName>
        <fullName evidence="3">CBS domain-containing protein</fullName>
    </recommendedName>
</protein>
<evidence type="ECO:0000256" key="2">
    <source>
        <dbReference type="ARBA" id="ARBA00023122"/>
    </source>
</evidence>
<gene>
    <name evidence="4" type="ORF">METZ01_LOCUS91977</name>
</gene>
<dbReference type="GO" id="GO:0005886">
    <property type="term" value="C:plasma membrane"/>
    <property type="evidence" value="ECO:0007669"/>
    <property type="project" value="TreeGrafter"/>
</dbReference>
<reference evidence="4" key="1">
    <citation type="submission" date="2018-05" db="EMBL/GenBank/DDBJ databases">
        <authorList>
            <person name="Lanie J.A."/>
            <person name="Ng W.-L."/>
            <person name="Kazmierczak K.M."/>
            <person name="Andrzejewski T.M."/>
            <person name="Davidsen T.M."/>
            <person name="Wayne K.J."/>
            <person name="Tettelin H."/>
            <person name="Glass J.I."/>
            <person name="Rusch D."/>
            <person name="Podicherti R."/>
            <person name="Tsui H.-C.T."/>
            <person name="Winkler M.E."/>
        </authorList>
    </citation>
    <scope>NUCLEOTIDE SEQUENCE</scope>
</reference>
<dbReference type="Gene3D" id="3.10.580.10">
    <property type="entry name" value="CBS-domain"/>
    <property type="match status" value="1"/>
</dbReference>